<organism evidence="17 18">
    <name type="scientific">Bythopirellula goksoeyrii</name>
    <dbReference type="NCBI Taxonomy" id="1400387"/>
    <lineage>
        <taxon>Bacteria</taxon>
        <taxon>Pseudomonadati</taxon>
        <taxon>Planctomycetota</taxon>
        <taxon>Planctomycetia</taxon>
        <taxon>Pirellulales</taxon>
        <taxon>Lacipirellulaceae</taxon>
        <taxon>Bythopirellula</taxon>
    </lineage>
</organism>
<dbReference type="InterPro" id="IPR036412">
    <property type="entry name" value="HAD-like_sf"/>
</dbReference>
<evidence type="ECO:0000256" key="4">
    <source>
        <dbReference type="ARBA" id="ARBA00022475"/>
    </source>
</evidence>
<dbReference type="InterPro" id="IPR023298">
    <property type="entry name" value="ATPase_P-typ_TM_dom_sf"/>
</dbReference>
<dbReference type="InterPro" id="IPR008250">
    <property type="entry name" value="ATPase_P-typ_transduc_dom_A_sf"/>
</dbReference>
<dbReference type="SUPFAM" id="SSF81653">
    <property type="entry name" value="Calcium ATPase, transduction domain A"/>
    <property type="match status" value="1"/>
</dbReference>
<evidence type="ECO:0000256" key="7">
    <source>
        <dbReference type="ARBA" id="ARBA00022723"/>
    </source>
</evidence>
<evidence type="ECO:0000256" key="3">
    <source>
        <dbReference type="ARBA" id="ARBA00022448"/>
    </source>
</evidence>
<keyword evidence="6 15" id="KW-0812">Transmembrane</keyword>
<dbReference type="InterPro" id="IPR023214">
    <property type="entry name" value="HAD_sf"/>
</dbReference>
<dbReference type="Pfam" id="PF00702">
    <property type="entry name" value="Hydrolase"/>
    <property type="match status" value="1"/>
</dbReference>
<dbReference type="SUPFAM" id="SSF56784">
    <property type="entry name" value="HAD-like"/>
    <property type="match status" value="1"/>
</dbReference>
<evidence type="ECO:0000256" key="13">
    <source>
        <dbReference type="ARBA" id="ARBA00023065"/>
    </source>
</evidence>
<dbReference type="PRINTS" id="PR00119">
    <property type="entry name" value="CATATPASE"/>
</dbReference>
<dbReference type="SUPFAM" id="SSF81665">
    <property type="entry name" value="Calcium ATPase, transmembrane domain M"/>
    <property type="match status" value="1"/>
</dbReference>
<dbReference type="SFLD" id="SFLDG00002">
    <property type="entry name" value="C1.7:_P-type_atpase_like"/>
    <property type="match status" value="1"/>
</dbReference>
<feature type="transmembrane region" description="Helical" evidence="15">
    <location>
        <begin position="629"/>
        <end position="650"/>
    </location>
</feature>
<dbReference type="Proteomes" id="UP000323917">
    <property type="component" value="Chromosome"/>
</dbReference>
<evidence type="ECO:0000256" key="12">
    <source>
        <dbReference type="ARBA" id="ARBA00022989"/>
    </source>
</evidence>
<dbReference type="GO" id="GO:0055070">
    <property type="term" value="P:copper ion homeostasis"/>
    <property type="evidence" value="ECO:0007669"/>
    <property type="project" value="TreeGrafter"/>
</dbReference>
<keyword evidence="13" id="KW-0406">Ion transport</keyword>
<gene>
    <name evidence="17" type="primary">ctpV</name>
    <name evidence="17" type="ORF">Pr1d_10880</name>
</gene>
<evidence type="ECO:0000256" key="1">
    <source>
        <dbReference type="ARBA" id="ARBA00004651"/>
    </source>
</evidence>
<keyword evidence="10" id="KW-0460">Magnesium</keyword>
<evidence type="ECO:0000313" key="17">
    <source>
        <dbReference type="EMBL" id="QEG33818.1"/>
    </source>
</evidence>
<dbReference type="PANTHER" id="PTHR43520">
    <property type="entry name" value="ATP7, ISOFORM B"/>
    <property type="match status" value="1"/>
</dbReference>
<dbReference type="Gene3D" id="2.70.150.10">
    <property type="entry name" value="Calcium-transporting ATPase, cytoplasmic transduction domain A"/>
    <property type="match status" value="1"/>
</dbReference>
<feature type="transmembrane region" description="Helical" evidence="15">
    <location>
        <begin position="56"/>
        <end position="77"/>
    </location>
</feature>
<dbReference type="InterPro" id="IPR044492">
    <property type="entry name" value="P_typ_ATPase_HD_dom"/>
</dbReference>
<dbReference type="GO" id="GO:0043682">
    <property type="term" value="F:P-type divalent copper transporter activity"/>
    <property type="evidence" value="ECO:0007669"/>
    <property type="project" value="TreeGrafter"/>
</dbReference>
<dbReference type="GO" id="GO:0005524">
    <property type="term" value="F:ATP binding"/>
    <property type="evidence" value="ECO:0007669"/>
    <property type="project" value="UniProtKB-UniRule"/>
</dbReference>
<dbReference type="Gene3D" id="3.40.50.1000">
    <property type="entry name" value="HAD superfamily/HAD-like"/>
    <property type="match status" value="1"/>
</dbReference>
<evidence type="ECO:0000259" key="16">
    <source>
        <dbReference type="Pfam" id="PF00122"/>
    </source>
</evidence>
<dbReference type="InterPro" id="IPR018303">
    <property type="entry name" value="ATPase_P-typ_P_site"/>
</dbReference>
<keyword evidence="5" id="KW-0597">Phosphoprotein</keyword>
<sequence>MESAQEEGTAAKGLLRLGLAIFFTMNVMVFTMALWSQDIYPAENFANPLAEALRSLFRWASLVFSMPVLYLLGGPIAREVWQAILNRRLTTDIMILAGVIAAYSYSLVSVLRDEGHIYFEVGAMVMVFVSIGRWLEAKGKHRTGASLDALVSLLPATVRRIDEYGQISEVPRETVLTGETLRVLPGERFPVDGIITQGRAAVDEQIVTGESVQAEKSVGMSVYSGTLNLDGDLRIEVTAADGQETTSRIVDMVRRARSVKGRHEKIADRIAAIFIPLVCVIAMAAGWRQGQNAGVDQGILTALSVVLIACPCALGMATPMAVWTALGRAAQGGLFFRSGVVLERLAGVSIACFDKTGTLTTGKPMASELYVFESANRELLMDVATALASGSIHSLSQAIIEFSQTQSIDKSAFRSEEITTWPGQGLSCEYPDLGHVYLGSQQFLEEQGLKMPCELDRGCEDQQVFVGWKDRVQGAFCFHEQLRPETPLAIQECQALGLELYMLSGDVGKRVTPLGEQVGLAAEGDLLPADKATSLEALKKRGLVAMVGDGLNDAPALATADVGVALGCGADVSRDAAGVCLLTNDLRQFPWAVGLARQTLRIVKQNLFWAFAYNTIGIGLAATGRLNPIWAALAMAASSILVVSNSLRLAQFPEPQGAAMPMADISPKLPLHQSKEHVASQPELVGAQP</sequence>
<dbReference type="KEGG" id="bgok:Pr1d_10880"/>
<dbReference type="PANTHER" id="PTHR43520:SF5">
    <property type="entry name" value="CATION-TRANSPORTING P-TYPE ATPASE-RELATED"/>
    <property type="match status" value="1"/>
</dbReference>
<keyword evidence="14 15" id="KW-0472">Membrane</keyword>
<keyword evidence="3" id="KW-0813">Transport</keyword>
<keyword evidence="11" id="KW-1278">Translocase</keyword>
<evidence type="ECO:0000256" key="8">
    <source>
        <dbReference type="ARBA" id="ARBA00022741"/>
    </source>
</evidence>
<evidence type="ECO:0000256" key="6">
    <source>
        <dbReference type="ARBA" id="ARBA00022692"/>
    </source>
</evidence>
<feature type="transmembrane region" description="Helical" evidence="15">
    <location>
        <begin position="89"/>
        <end position="111"/>
    </location>
</feature>
<dbReference type="OrthoDB" id="211392at2"/>
<dbReference type="NCBIfam" id="TIGR01525">
    <property type="entry name" value="ATPase-IB_hvy"/>
    <property type="match status" value="1"/>
</dbReference>
<dbReference type="EMBL" id="CP042913">
    <property type="protein sequence ID" value="QEG33818.1"/>
    <property type="molecule type" value="Genomic_DNA"/>
</dbReference>
<protein>
    <submittedName>
        <fullName evidence="17">Putative copper-exporting P-type ATPase V</fullName>
    </submittedName>
</protein>
<keyword evidence="18" id="KW-1185">Reference proteome</keyword>
<keyword evidence="4 15" id="KW-1003">Cell membrane</keyword>
<feature type="domain" description="P-type ATPase A" evidence="16">
    <location>
        <begin position="153"/>
        <end position="253"/>
    </location>
</feature>
<keyword evidence="9 15" id="KW-0067">ATP-binding</keyword>
<dbReference type="AlphaFoldDB" id="A0A5B9Q462"/>
<evidence type="ECO:0000256" key="9">
    <source>
        <dbReference type="ARBA" id="ARBA00022840"/>
    </source>
</evidence>
<feature type="transmembrane region" description="Helical" evidence="15">
    <location>
        <begin position="117"/>
        <end position="135"/>
    </location>
</feature>
<proteinExistence type="inferred from homology"/>
<dbReference type="PROSITE" id="PS00154">
    <property type="entry name" value="ATPASE_E1_E2"/>
    <property type="match status" value="1"/>
</dbReference>
<dbReference type="SFLD" id="SFLDF00027">
    <property type="entry name" value="p-type_atpase"/>
    <property type="match status" value="1"/>
</dbReference>
<evidence type="ECO:0000256" key="14">
    <source>
        <dbReference type="ARBA" id="ARBA00023136"/>
    </source>
</evidence>
<dbReference type="GO" id="GO:0016887">
    <property type="term" value="F:ATP hydrolysis activity"/>
    <property type="evidence" value="ECO:0007669"/>
    <property type="project" value="InterPro"/>
</dbReference>
<keyword evidence="12 15" id="KW-1133">Transmembrane helix</keyword>
<evidence type="ECO:0000256" key="11">
    <source>
        <dbReference type="ARBA" id="ARBA00022967"/>
    </source>
</evidence>
<dbReference type="RefSeq" id="WP_148072541.1">
    <property type="nucleotide sequence ID" value="NZ_CP042913.1"/>
</dbReference>
<dbReference type="NCBIfam" id="TIGR01494">
    <property type="entry name" value="ATPase_P-type"/>
    <property type="match status" value="2"/>
</dbReference>
<dbReference type="Gene3D" id="3.40.1110.10">
    <property type="entry name" value="Calcium-transporting ATPase, cytoplasmic domain N"/>
    <property type="match status" value="1"/>
</dbReference>
<keyword evidence="7 15" id="KW-0479">Metal-binding</keyword>
<evidence type="ECO:0000313" key="18">
    <source>
        <dbReference type="Proteomes" id="UP000323917"/>
    </source>
</evidence>
<keyword evidence="8 15" id="KW-0547">Nucleotide-binding</keyword>
<reference evidence="17 18" key="1">
    <citation type="submission" date="2019-08" db="EMBL/GenBank/DDBJ databases">
        <title>Deep-cultivation of Planctomycetes and their phenomic and genomic characterization uncovers novel biology.</title>
        <authorList>
            <person name="Wiegand S."/>
            <person name="Jogler M."/>
            <person name="Boedeker C."/>
            <person name="Pinto D."/>
            <person name="Vollmers J."/>
            <person name="Rivas-Marin E."/>
            <person name="Kohn T."/>
            <person name="Peeters S.H."/>
            <person name="Heuer A."/>
            <person name="Rast P."/>
            <person name="Oberbeckmann S."/>
            <person name="Bunk B."/>
            <person name="Jeske O."/>
            <person name="Meyerdierks A."/>
            <person name="Storesund J.E."/>
            <person name="Kallscheuer N."/>
            <person name="Luecker S."/>
            <person name="Lage O.M."/>
            <person name="Pohl T."/>
            <person name="Merkel B.J."/>
            <person name="Hornburger P."/>
            <person name="Mueller R.-W."/>
            <person name="Bruemmer F."/>
            <person name="Labrenz M."/>
            <person name="Spormann A.M."/>
            <person name="Op den Camp H."/>
            <person name="Overmann J."/>
            <person name="Amann R."/>
            <person name="Jetten M.S.M."/>
            <person name="Mascher T."/>
            <person name="Medema M.H."/>
            <person name="Devos D.P."/>
            <person name="Kaster A.-K."/>
            <person name="Ovreas L."/>
            <person name="Rohde M."/>
            <person name="Galperin M.Y."/>
            <person name="Jogler C."/>
        </authorList>
    </citation>
    <scope>NUCLEOTIDE SEQUENCE [LARGE SCALE GENOMIC DNA]</scope>
    <source>
        <strain evidence="17 18">Pr1d</strain>
    </source>
</reference>
<dbReference type="InterPro" id="IPR027256">
    <property type="entry name" value="P-typ_ATPase_IB"/>
</dbReference>
<accession>A0A5B9Q462</accession>
<evidence type="ECO:0000256" key="10">
    <source>
        <dbReference type="ARBA" id="ARBA00022842"/>
    </source>
</evidence>
<dbReference type="InterPro" id="IPR023299">
    <property type="entry name" value="ATPase_P-typ_cyto_dom_N"/>
</dbReference>
<dbReference type="Pfam" id="PF00122">
    <property type="entry name" value="E1-E2_ATPase"/>
    <property type="match status" value="1"/>
</dbReference>
<comment type="subcellular location">
    <subcellularLocation>
        <location evidence="1">Cell membrane</location>
        <topology evidence="1">Multi-pass membrane protein</topology>
    </subcellularLocation>
</comment>
<evidence type="ECO:0000256" key="15">
    <source>
        <dbReference type="RuleBase" id="RU362081"/>
    </source>
</evidence>
<comment type="similarity">
    <text evidence="2 15">Belongs to the cation transport ATPase (P-type) (TC 3.A.3) family. Type IB subfamily.</text>
</comment>
<name>A0A5B9Q462_9BACT</name>
<dbReference type="NCBIfam" id="TIGR01511">
    <property type="entry name" value="ATPase-IB1_Cu"/>
    <property type="match status" value="1"/>
</dbReference>
<dbReference type="InterPro" id="IPR001757">
    <property type="entry name" value="P_typ_ATPase"/>
</dbReference>
<dbReference type="GO" id="GO:0005507">
    <property type="term" value="F:copper ion binding"/>
    <property type="evidence" value="ECO:0007669"/>
    <property type="project" value="TreeGrafter"/>
</dbReference>
<dbReference type="SFLD" id="SFLDS00003">
    <property type="entry name" value="Haloacid_Dehalogenase"/>
    <property type="match status" value="1"/>
</dbReference>
<evidence type="ECO:0000256" key="5">
    <source>
        <dbReference type="ARBA" id="ARBA00022553"/>
    </source>
</evidence>
<feature type="transmembrane region" description="Helical" evidence="15">
    <location>
        <begin position="266"/>
        <end position="287"/>
    </location>
</feature>
<feature type="transmembrane region" description="Helical" evidence="15">
    <location>
        <begin position="607"/>
        <end position="623"/>
    </location>
</feature>
<feature type="transmembrane region" description="Helical" evidence="15">
    <location>
        <begin position="14"/>
        <end position="36"/>
    </location>
</feature>
<dbReference type="GO" id="GO:0005886">
    <property type="term" value="C:plasma membrane"/>
    <property type="evidence" value="ECO:0007669"/>
    <property type="project" value="UniProtKB-SubCell"/>
</dbReference>
<feature type="transmembrane region" description="Helical" evidence="15">
    <location>
        <begin position="299"/>
        <end position="326"/>
    </location>
</feature>
<evidence type="ECO:0000256" key="2">
    <source>
        <dbReference type="ARBA" id="ARBA00006024"/>
    </source>
</evidence>
<dbReference type="InterPro" id="IPR059000">
    <property type="entry name" value="ATPase_P-type_domA"/>
</dbReference>